<dbReference type="AlphaFoldDB" id="A0AAP0QCT4"/>
<keyword evidence="5" id="KW-0804">Transcription</keyword>
<dbReference type="InterPro" id="IPR001471">
    <property type="entry name" value="AP2/ERF_dom"/>
</dbReference>
<dbReference type="Proteomes" id="UP001428341">
    <property type="component" value="Unassembled WGS sequence"/>
</dbReference>
<evidence type="ECO:0000313" key="11">
    <source>
        <dbReference type="Proteomes" id="UP001428341"/>
    </source>
</evidence>
<gene>
    <name evidence="10" type="ORF">WN944_024657</name>
</gene>
<comment type="subcellular location">
    <subcellularLocation>
        <location evidence="1">Nucleus</location>
    </subcellularLocation>
</comment>
<evidence type="ECO:0000313" key="10">
    <source>
        <dbReference type="EMBL" id="KAK9181520.1"/>
    </source>
</evidence>
<organism evidence="10 11">
    <name type="scientific">Citrus x changshan-huyou</name>
    <dbReference type="NCBI Taxonomy" id="2935761"/>
    <lineage>
        <taxon>Eukaryota</taxon>
        <taxon>Viridiplantae</taxon>
        <taxon>Streptophyta</taxon>
        <taxon>Embryophyta</taxon>
        <taxon>Tracheophyta</taxon>
        <taxon>Spermatophyta</taxon>
        <taxon>Magnoliopsida</taxon>
        <taxon>eudicotyledons</taxon>
        <taxon>Gunneridae</taxon>
        <taxon>Pentapetalae</taxon>
        <taxon>rosids</taxon>
        <taxon>malvids</taxon>
        <taxon>Sapindales</taxon>
        <taxon>Rutaceae</taxon>
        <taxon>Aurantioideae</taxon>
        <taxon>Citrus</taxon>
    </lineage>
</organism>
<dbReference type="PANTHER" id="PTHR31985:SF130">
    <property type="entry name" value="ETHYLENE-RESPONSIVE TRANSCRIPTION FACTOR ERF034"/>
    <property type="match status" value="1"/>
</dbReference>
<dbReference type="EMBL" id="JBCGBO010000024">
    <property type="protein sequence ID" value="KAK9181520.1"/>
    <property type="molecule type" value="Genomic_DNA"/>
</dbReference>
<feature type="compositionally biased region" description="Low complexity" evidence="8">
    <location>
        <begin position="8"/>
        <end position="20"/>
    </location>
</feature>
<keyword evidence="2" id="KW-0805">Transcription regulation</keyword>
<dbReference type="PROSITE" id="PS51032">
    <property type="entry name" value="AP2_ERF"/>
    <property type="match status" value="1"/>
</dbReference>
<accession>A0AAP0QCT4</accession>
<sequence length="260" mass="29043">MDTDEKNSSSYSPSSTPTSKRSSKSQQANKELMSPTIDNENESNKKICNNGANALNKYPTYRGVRMRSWGKWVSEIRQPRKKSRIWLGSFPTAEMAARAHDVAALAIKGHLAHLNFPELADELPRPASAAPKDIQAAAAKAAAAAIFDSPRRIEANNDTQSTCHDENKNSADHHDHSSSDDSDSAWFDHLPDLSLEGDSAWFDHLPDLSLEGDSAWFDHLPDLSLEGDGDKNRFCDSSWWQQAEFGHMGFQFEETLCWDY</sequence>
<protein>
    <recommendedName>
        <fullName evidence="9">AP2/ERF domain-containing protein</fullName>
    </recommendedName>
</protein>
<dbReference type="FunFam" id="3.30.730.10:FF:000001">
    <property type="entry name" value="Ethylene-responsive transcription factor 2"/>
    <property type="match status" value="1"/>
</dbReference>
<evidence type="ECO:0000259" key="9">
    <source>
        <dbReference type="PROSITE" id="PS51032"/>
    </source>
</evidence>
<evidence type="ECO:0000256" key="7">
    <source>
        <dbReference type="ARBA" id="ARBA00024343"/>
    </source>
</evidence>
<keyword evidence="3" id="KW-0238">DNA-binding</keyword>
<dbReference type="Gene3D" id="3.30.730.10">
    <property type="entry name" value="AP2/ERF domain"/>
    <property type="match status" value="1"/>
</dbReference>
<keyword evidence="11" id="KW-1185">Reference proteome</keyword>
<dbReference type="SUPFAM" id="SSF54171">
    <property type="entry name" value="DNA-binding domain"/>
    <property type="match status" value="1"/>
</dbReference>
<dbReference type="GO" id="GO:0003677">
    <property type="term" value="F:DNA binding"/>
    <property type="evidence" value="ECO:0007669"/>
    <property type="project" value="UniProtKB-KW"/>
</dbReference>
<feature type="compositionally biased region" description="Basic and acidic residues" evidence="8">
    <location>
        <begin position="163"/>
        <end position="179"/>
    </location>
</feature>
<comment type="similarity">
    <text evidence="7">Belongs to the AP2/ERF transcription factor family. ERF subfamily.</text>
</comment>
<evidence type="ECO:0000256" key="6">
    <source>
        <dbReference type="ARBA" id="ARBA00023242"/>
    </source>
</evidence>
<evidence type="ECO:0000256" key="5">
    <source>
        <dbReference type="ARBA" id="ARBA00023163"/>
    </source>
</evidence>
<dbReference type="GO" id="GO:0003700">
    <property type="term" value="F:DNA-binding transcription factor activity"/>
    <property type="evidence" value="ECO:0007669"/>
    <property type="project" value="InterPro"/>
</dbReference>
<keyword evidence="6" id="KW-0539">Nucleus</keyword>
<dbReference type="GO" id="GO:0005634">
    <property type="term" value="C:nucleus"/>
    <property type="evidence" value="ECO:0007669"/>
    <property type="project" value="UniProtKB-SubCell"/>
</dbReference>
<dbReference type="PANTHER" id="PTHR31985">
    <property type="entry name" value="ETHYLENE-RESPONSIVE TRANSCRIPTION FACTOR ERF042-RELATED"/>
    <property type="match status" value="1"/>
</dbReference>
<dbReference type="InterPro" id="IPR016177">
    <property type="entry name" value="DNA-bd_dom_sf"/>
</dbReference>
<dbReference type="InterPro" id="IPR036955">
    <property type="entry name" value="AP2/ERF_dom_sf"/>
</dbReference>
<comment type="caution">
    <text evidence="10">The sequence shown here is derived from an EMBL/GenBank/DDBJ whole genome shotgun (WGS) entry which is preliminary data.</text>
</comment>
<keyword evidence="4" id="KW-0010">Activator</keyword>
<feature type="domain" description="AP2/ERF" evidence="9">
    <location>
        <begin position="60"/>
        <end position="117"/>
    </location>
</feature>
<evidence type="ECO:0000256" key="4">
    <source>
        <dbReference type="ARBA" id="ARBA00023159"/>
    </source>
</evidence>
<dbReference type="PRINTS" id="PR00367">
    <property type="entry name" value="ETHRSPELEMNT"/>
</dbReference>
<dbReference type="Pfam" id="PF00847">
    <property type="entry name" value="AP2"/>
    <property type="match status" value="1"/>
</dbReference>
<evidence type="ECO:0000256" key="8">
    <source>
        <dbReference type="SAM" id="MobiDB-lite"/>
    </source>
</evidence>
<dbReference type="InterPro" id="IPR051032">
    <property type="entry name" value="AP2/ERF_TF_ERF_subfamily"/>
</dbReference>
<proteinExistence type="inferred from homology"/>
<evidence type="ECO:0000256" key="3">
    <source>
        <dbReference type="ARBA" id="ARBA00023125"/>
    </source>
</evidence>
<feature type="region of interest" description="Disordered" evidence="8">
    <location>
        <begin position="156"/>
        <end position="182"/>
    </location>
</feature>
<feature type="region of interest" description="Disordered" evidence="8">
    <location>
        <begin position="1"/>
        <end position="45"/>
    </location>
</feature>
<name>A0AAP0QCT4_9ROSI</name>
<evidence type="ECO:0000256" key="1">
    <source>
        <dbReference type="ARBA" id="ARBA00004123"/>
    </source>
</evidence>
<dbReference type="SMART" id="SM00380">
    <property type="entry name" value="AP2"/>
    <property type="match status" value="1"/>
</dbReference>
<evidence type="ECO:0000256" key="2">
    <source>
        <dbReference type="ARBA" id="ARBA00023015"/>
    </source>
</evidence>
<reference evidence="10 11" key="1">
    <citation type="submission" date="2024-05" db="EMBL/GenBank/DDBJ databases">
        <title>Haplotype-resolved chromosome-level genome assembly of Huyou (Citrus changshanensis).</title>
        <authorList>
            <person name="Miao C."/>
            <person name="Chen W."/>
            <person name="Wu Y."/>
            <person name="Wang L."/>
            <person name="Zhao S."/>
            <person name="Grierson D."/>
            <person name="Xu C."/>
            <person name="Chen K."/>
        </authorList>
    </citation>
    <scope>NUCLEOTIDE SEQUENCE [LARGE SCALE GENOMIC DNA]</scope>
    <source>
        <strain evidence="10">01-14</strain>
        <tissue evidence="10">Leaf</tissue>
    </source>
</reference>
<dbReference type="CDD" id="cd00018">
    <property type="entry name" value="AP2"/>
    <property type="match status" value="1"/>
</dbReference>